<dbReference type="Gene3D" id="3.50.50.60">
    <property type="entry name" value="FAD/NAD(P)-binding domain"/>
    <property type="match status" value="1"/>
</dbReference>
<dbReference type="PANTHER" id="PTHR43422">
    <property type="entry name" value="THIAMINE THIAZOLE SYNTHASE"/>
    <property type="match status" value="1"/>
</dbReference>
<dbReference type="InterPro" id="IPR036188">
    <property type="entry name" value="FAD/NAD-bd_sf"/>
</dbReference>
<accession>A0ABU7JRM2</accession>
<comment type="caution">
    <text evidence="1">The sequence shown here is derived from an EMBL/GenBank/DDBJ whole genome shotgun (WGS) entry which is preliminary data.</text>
</comment>
<evidence type="ECO:0000313" key="2">
    <source>
        <dbReference type="Proteomes" id="UP001331936"/>
    </source>
</evidence>
<dbReference type="Proteomes" id="UP001331936">
    <property type="component" value="Unassembled WGS sequence"/>
</dbReference>
<dbReference type="EMBL" id="JAUZMZ010000051">
    <property type="protein sequence ID" value="MEE2032675.1"/>
    <property type="molecule type" value="Genomic_DNA"/>
</dbReference>
<dbReference type="SUPFAM" id="SSF51905">
    <property type="entry name" value="FAD/NAD(P)-binding domain"/>
    <property type="match status" value="1"/>
</dbReference>
<gene>
    <name evidence="1" type="ORF">Q8814_11210</name>
</gene>
<dbReference type="RefSeq" id="WP_330152092.1">
    <property type="nucleotide sequence ID" value="NZ_JAUZMZ010000051.1"/>
</dbReference>
<dbReference type="PANTHER" id="PTHR43422:SF3">
    <property type="entry name" value="THIAMINE THIAZOLE SYNTHASE"/>
    <property type="match status" value="1"/>
</dbReference>
<keyword evidence="2" id="KW-1185">Reference proteome</keyword>
<reference evidence="1 2" key="1">
    <citation type="submission" date="2023-08" db="EMBL/GenBank/DDBJ databases">
        <authorList>
            <person name="Girao M."/>
            <person name="Carvalho M.F."/>
        </authorList>
    </citation>
    <scope>NUCLEOTIDE SEQUENCE [LARGE SCALE GENOMIC DNA]</scope>
    <source>
        <strain evidence="1 2">CC-R104</strain>
    </source>
</reference>
<organism evidence="1 2">
    <name type="scientific">Rhodococcus chondri</name>
    <dbReference type="NCBI Taxonomy" id="3065941"/>
    <lineage>
        <taxon>Bacteria</taxon>
        <taxon>Bacillati</taxon>
        <taxon>Actinomycetota</taxon>
        <taxon>Actinomycetes</taxon>
        <taxon>Mycobacteriales</taxon>
        <taxon>Nocardiaceae</taxon>
        <taxon>Rhodococcus</taxon>
    </lineage>
</organism>
<proteinExistence type="predicted"/>
<name>A0ABU7JRM2_9NOCA</name>
<evidence type="ECO:0000313" key="1">
    <source>
        <dbReference type="EMBL" id="MEE2032675.1"/>
    </source>
</evidence>
<protein>
    <submittedName>
        <fullName evidence="1">Uncharacterized protein</fullName>
    </submittedName>
</protein>
<sequence length="323" mass="34512">MDKIGDHAIVLGASIGGLLAARVLADFYRTVTLVERDVLPMGTEHRRGVPQGRHGHALLARGAQMMDELFPGLLDDLVAEGAPVVADGDLTAFYFVLGGHPMVRSGRFGDRRATYAPSRPLLESTIRQRLRAIPNITICDGHNVGDLTATTDRRRITGVRVGSRSGVQTLAADLVVDAMGRGGRTPALLEKLGYGRPVEEHVFVHVTYRSQLMHIAHGTLSEKLVMVGAQPGRSTGMALFGYENDTWLFTTAGMAGYDPPRDLAGMIAFVEPFTPAHVVAAIRSAEPLGAWVGNTPGRVPGVLPRVGDHGVCVTISVPTACSR</sequence>